<dbReference type="Proteomes" id="UP000004018">
    <property type="component" value="Unassembled WGS sequence"/>
</dbReference>
<keyword evidence="1" id="KW-0813">Transport</keyword>
<dbReference type="RefSeq" id="WP_007390820.1">
    <property type="nucleotide sequence ID" value="NZ_AFIJ01000017.1"/>
</dbReference>
<dbReference type="EMBL" id="AFIJ01000017">
    <property type="protein sequence ID" value="EGL41134.1"/>
    <property type="molecule type" value="Genomic_DNA"/>
</dbReference>
<comment type="subcellular location">
    <subcellularLocation>
        <location evidence="1">Cell membrane</location>
        <topology evidence="1">Multi-pass membrane protein</topology>
    </subcellularLocation>
</comment>
<feature type="transmembrane region" description="Helical" evidence="1">
    <location>
        <begin position="359"/>
        <end position="379"/>
    </location>
</feature>
<reference evidence="3 4" key="1">
    <citation type="submission" date="2011-04" db="EMBL/GenBank/DDBJ databases">
        <authorList>
            <person name="Harkins D.M."/>
            <person name="Madupu R."/>
            <person name="Durkin A.S."/>
            <person name="Torralba M."/>
            <person name="Methe B."/>
            <person name="Sutton G.G."/>
            <person name="Nelson K.E."/>
        </authorList>
    </citation>
    <scope>NUCLEOTIDE SEQUENCE [LARGE SCALE GENOMIC DNA]</scope>
    <source>
        <strain evidence="3 4">UPII 199-6</strain>
    </source>
</reference>
<keyword evidence="4" id="KW-1185">Reference proteome</keyword>
<keyword evidence="1" id="KW-0029">Amino-acid transport</keyword>
<protein>
    <recommendedName>
        <fullName evidence="1 2">Sodium/glutamate symporter</fullName>
    </recommendedName>
</protein>
<dbReference type="Pfam" id="PF03616">
    <property type="entry name" value="Glt_symporter"/>
    <property type="match status" value="1"/>
</dbReference>
<keyword evidence="1" id="KW-0769">Symport</keyword>
<keyword evidence="1" id="KW-1133">Transmembrane helix</keyword>
<dbReference type="PANTHER" id="PTHR36178">
    <property type="entry name" value="SLR0625 PROTEIN"/>
    <property type="match status" value="1"/>
</dbReference>
<feature type="transmembrane region" description="Helical" evidence="1">
    <location>
        <begin position="299"/>
        <end position="319"/>
    </location>
</feature>
<evidence type="ECO:0000313" key="4">
    <source>
        <dbReference type="Proteomes" id="UP000004018"/>
    </source>
</evidence>
<dbReference type="InterPro" id="IPR004445">
    <property type="entry name" value="GltS"/>
</dbReference>
<evidence type="ECO:0000256" key="2">
    <source>
        <dbReference type="NCBIfam" id="TIGR00210"/>
    </source>
</evidence>
<feature type="transmembrane region" description="Helical" evidence="1">
    <location>
        <begin position="36"/>
        <end position="55"/>
    </location>
</feature>
<proteinExistence type="inferred from homology"/>
<keyword evidence="1" id="KW-0812">Transmembrane</keyword>
<evidence type="ECO:0000256" key="1">
    <source>
        <dbReference type="HAMAP-Rule" id="MF_02062"/>
    </source>
</evidence>
<keyword evidence="1" id="KW-0915">Sodium</keyword>
<feature type="transmembrane region" description="Helical" evidence="1">
    <location>
        <begin position="67"/>
        <end position="88"/>
    </location>
</feature>
<keyword evidence="1" id="KW-1003">Cell membrane</keyword>
<keyword evidence="1" id="KW-0472">Membrane</keyword>
<name>A0ABN0D0M1_9FIRM</name>
<organism evidence="3 4">
    <name type="scientific">Megasphaera lornae</name>
    <dbReference type="NCBI Taxonomy" id="1000568"/>
    <lineage>
        <taxon>Bacteria</taxon>
        <taxon>Bacillati</taxon>
        <taxon>Bacillota</taxon>
        <taxon>Negativicutes</taxon>
        <taxon>Veillonellales</taxon>
        <taxon>Veillonellaceae</taxon>
        <taxon>Megasphaera</taxon>
    </lineage>
</organism>
<dbReference type="PANTHER" id="PTHR36178:SF1">
    <property type="entry name" value="SODIUM_GLUTAMATE SYMPORTER"/>
    <property type="match status" value="1"/>
</dbReference>
<keyword evidence="1" id="KW-0406">Ion transport</keyword>
<accession>A0ABN0D0M1</accession>
<dbReference type="NCBIfam" id="TIGR00210">
    <property type="entry name" value="gltS"/>
    <property type="match status" value="1"/>
</dbReference>
<feature type="transmembrane region" description="Helical" evidence="1">
    <location>
        <begin position="391"/>
        <end position="419"/>
    </location>
</feature>
<feature type="transmembrane region" description="Helical" evidence="1">
    <location>
        <begin position="160"/>
        <end position="179"/>
    </location>
</feature>
<feature type="transmembrane region" description="Helical" evidence="1">
    <location>
        <begin position="126"/>
        <end position="148"/>
    </location>
</feature>
<sequence length="420" mass="45308">MSVGLNMFQSLGAIIAVYYVGVFLCEKIAVLRQYCIPAPVVGGLLFAIVNCVLYTQGIWTFKVDLTMQQLCMMLFFTSVGYTASVSLIRRGGIAVLKMAAITVFLIILQNLISLSLTHIFHLGPLMGLATGSIPMIGGHATAAAFGPVLENMGLANGTTIAVAAATFGLVSGGIIGGPVGETLVKKFHLHSWEPNERLDPEYLQPEREMLEAIVDHREDAQHALEHECRCGQSINNHRFMHGMAHLGLAMGLGTLISKGFVALGLIFPAYIGSMLMAAIIRNIADFTHVYKVYQRESEVLGNIGLTIFLTCVLMGLQLWQLYALALPMMAILAIQTLCIAGFAYFLVYRIMGKNYEAAVMASGVCGFGLGATPNAIANMTAMTKLFGPAPAAFFVIPLIGSLIIDPVNASVLMFFLNLFR</sequence>
<feature type="transmembrane region" description="Helical" evidence="1">
    <location>
        <begin position="100"/>
        <end position="120"/>
    </location>
</feature>
<comment type="function">
    <text evidence="1">Catalyzes the sodium-dependent transport of glutamate.</text>
</comment>
<comment type="caution">
    <text evidence="3">The sequence shown here is derived from an EMBL/GenBank/DDBJ whole genome shotgun (WGS) entry which is preliminary data.</text>
</comment>
<keyword evidence="1" id="KW-0739">Sodium transport</keyword>
<feature type="transmembrane region" description="Helical" evidence="1">
    <location>
        <begin position="6"/>
        <end position="24"/>
    </location>
</feature>
<comment type="similarity">
    <text evidence="1">Belongs to the glutamate:Na(+) symporter (ESS) (TC 2.A.27) family.</text>
</comment>
<feature type="transmembrane region" description="Helical" evidence="1">
    <location>
        <begin position="260"/>
        <end position="279"/>
    </location>
</feature>
<evidence type="ECO:0000313" key="3">
    <source>
        <dbReference type="EMBL" id="EGL41134.1"/>
    </source>
</evidence>
<feature type="transmembrane region" description="Helical" evidence="1">
    <location>
        <begin position="325"/>
        <end position="347"/>
    </location>
</feature>
<dbReference type="HAMAP" id="MF_02062">
    <property type="entry name" value="GltS"/>
    <property type="match status" value="1"/>
</dbReference>
<gene>
    <name evidence="3" type="primary">gltS</name>
    <name evidence="3" type="ORF">HMPREF1039_1525</name>
</gene>